<accession>A0A160IME1</accession>
<feature type="transmembrane region" description="Helical" evidence="1">
    <location>
        <begin position="56"/>
        <end position="76"/>
    </location>
</feature>
<proteinExistence type="predicted"/>
<gene>
    <name evidence="2" type="ORF">ABE65_010235</name>
</gene>
<dbReference type="Proteomes" id="UP000076623">
    <property type="component" value="Chromosome"/>
</dbReference>
<evidence type="ECO:0000256" key="1">
    <source>
        <dbReference type="SAM" id="Phobius"/>
    </source>
</evidence>
<keyword evidence="1" id="KW-0812">Transmembrane</keyword>
<keyword evidence="1" id="KW-1133">Transmembrane helix</keyword>
<evidence type="ECO:0000313" key="3">
    <source>
        <dbReference type="Proteomes" id="UP000076623"/>
    </source>
</evidence>
<dbReference type="AlphaFoldDB" id="A0A160IME1"/>
<sequence length="82" mass="9574">MTNNNNEDKVSKGGFNFTFIYTNEKTYGEYVEECFKNVDIAELIEVEKKDQAKDSIFIRIIRQVLVGLILLSRTLVIKHMRT</sequence>
<keyword evidence="1" id="KW-0472">Membrane</keyword>
<dbReference type="KEGG" id="fpn:ABE65_010235"/>
<reference evidence="2 3" key="1">
    <citation type="submission" date="2016-04" db="EMBL/GenBank/DDBJ databases">
        <title>Complete genome sequence of Fictibacillus phosphorivorans G25-29, a strain toxic to nematodes.</title>
        <authorList>
            <person name="Zheng Z."/>
        </authorList>
    </citation>
    <scope>NUCLEOTIDE SEQUENCE [LARGE SCALE GENOMIC DNA]</scope>
    <source>
        <strain evidence="2 3">G25-29</strain>
    </source>
</reference>
<evidence type="ECO:0000313" key="2">
    <source>
        <dbReference type="EMBL" id="ANC77157.1"/>
    </source>
</evidence>
<organism evidence="2 3">
    <name type="scientific">Fictibacillus phosphorivorans</name>
    <dbReference type="NCBI Taxonomy" id="1221500"/>
    <lineage>
        <taxon>Bacteria</taxon>
        <taxon>Bacillati</taxon>
        <taxon>Bacillota</taxon>
        <taxon>Bacilli</taxon>
        <taxon>Bacillales</taxon>
        <taxon>Fictibacillaceae</taxon>
        <taxon>Fictibacillus</taxon>
    </lineage>
</organism>
<dbReference type="RefSeq" id="WP_066394377.1">
    <property type="nucleotide sequence ID" value="NZ_CP015378.1"/>
</dbReference>
<keyword evidence="3" id="KW-1185">Reference proteome</keyword>
<protein>
    <submittedName>
        <fullName evidence="2">Uncharacterized protein</fullName>
    </submittedName>
</protein>
<name>A0A160IME1_9BACL</name>
<dbReference type="EMBL" id="CP015378">
    <property type="protein sequence ID" value="ANC77157.1"/>
    <property type="molecule type" value="Genomic_DNA"/>
</dbReference>